<dbReference type="AlphaFoldDB" id="A0A8H6MMU5"/>
<keyword evidence="2" id="KW-1185">Reference proteome</keyword>
<comment type="caution">
    <text evidence="1">The sequence shown here is derived from an EMBL/GenBank/DDBJ whole genome shotgun (WGS) entry which is preliminary data.</text>
</comment>
<evidence type="ECO:0000313" key="2">
    <source>
        <dbReference type="Proteomes" id="UP000639643"/>
    </source>
</evidence>
<proteinExistence type="predicted"/>
<reference evidence="1" key="1">
    <citation type="journal article" date="2020" name="Phytopathology">
        <title>Genome Sequence Resources of Colletotrichum truncatum, C. plurivorum, C. musicola, and C. sojae: Four Species Pathogenic to Soybean (Glycine max).</title>
        <authorList>
            <person name="Rogerio F."/>
            <person name="Boufleur T.R."/>
            <person name="Ciampi-Guillardi M."/>
            <person name="Sukno S.A."/>
            <person name="Thon M.R."/>
            <person name="Massola Junior N.S."/>
            <person name="Baroncelli R."/>
        </authorList>
    </citation>
    <scope>NUCLEOTIDE SEQUENCE</scope>
    <source>
        <strain evidence="1">LFN0074</strain>
    </source>
</reference>
<gene>
    <name evidence="1" type="ORF">CMUS01_15522</name>
</gene>
<accession>A0A8H6MMU5</accession>
<protein>
    <submittedName>
        <fullName evidence="1">Zinc knuckle</fullName>
    </submittedName>
</protein>
<organism evidence="1 2">
    <name type="scientific">Colletotrichum musicola</name>
    <dbReference type="NCBI Taxonomy" id="2175873"/>
    <lineage>
        <taxon>Eukaryota</taxon>
        <taxon>Fungi</taxon>
        <taxon>Dikarya</taxon>
        <taxon>Ascomycota</taxon>
        <taxon>Pezizomycotina</taxon>
        <taxon>Sordariomycetes</taxon>
        <taxon>Hypocreomycetidae</taxon>
        <taxon>Glomerellales</taxon>
        <taxon>Glomerellaceae</taxon>
        <taxon>Colletotrichum</taxon>
        <taxon>Colletotrichum orchidearum species complex</taxon>
    </lineage>
</organism>
<sequence>MHIVAGQPARAPELAGIRHANTTNGRVRNVFTYKGIMCFVTSYHKNYRQTGNAKVIYQYLPREVGELLV</sequence>
<dbReference type="EMBL" id="WIGM01001327">
    <property type="protein sequence ID" value="KAF6801002.1"/>
    <property type="molecule type" value="Genomic_DNA"/>
</dbReference>
<name>A0A8H6MMU5_9PEZI</name>
<evidence type="ECO:0000313" key="1">
    <source>
        <dbReference type="EMBL" id="KAF6801002.1"/>
    </source>
</evidence>
<dbReference type="Proteomes" id="UP000639643">
    <property type="component" value="Unassembled WGS sequence"/>
</dbReference>
<dbReference type="OrthoDB" id="5105242at2759"/>